<feature type="transmembrane region" description="Helical" evidence="8">
    <location>
        <begin position="111"/>
        <end position="131"/>
    </location>
</feature>
<comment type="subcellular location">
    <subcellularLocation>
        <location evidence="1">Cell inner membrane</location>
        <topology evidence="1">Multi-pass membrane protein</topology>
    </subcellularLocation>
    <subcellularLocation>
        <location evidence="8">Cell membrane</location>
        <topology evidence="8">Multi-pass membrane protein</topology>
    </subcellularLocation>
</comment>
<evidence type="ECO:0000256" key="1">
    <source>
        <dbReference type="ARBA" id="ARBA00004429"/>
    </source>
</evidence>
<dbReference type="Gene3D" id="1.10.3720.10">
    <property type="entry name" value="MetI-like"/>
    <property type="match status" value="1"/>
</dbReference>
<evidence type="ECO:0000256" key="5">
    <source>
        <dbReference type="ARBA" id="ARBA00022692"/>
    </source>
</evidence>
<gene>
    <name evidence="10" type="ORF">AVO45_17095</name>
</gene>
<feature type="transmembrane region" description="Helical" evidence="8">
    <location>
        <begin position="160"/>
        <end position="178"/>
    </location>
</feature>
<dbReference type="SUPFAM" id="SSF161098">
    <property type="entry name" value="MetI-like"/>
    <property type="match status" value="1"/>
</dbReference>
<dbReference type="FunFam" id="1.10.3720.10:FF:000032">
    <property type="entry name" value="General amino acid ABC transporter permease"/>
    <property type="match status" value="1"/>
</dbReference>
<feature type="domain" description="ABC transmembrane type-1" evidence="9">
    <location>
        <begin position="243"/>
        <end position="437"/>
    </location>
</feature>
<keyword evidence="6 8" id="KW-1133">Transmembrane helix</keyword>
<comment type="similarity">
    <text evidence="2">Belongs to the binding-protein-dependent transport system permease family. HisMQ subfamily.</text>
</comment>
<evidence type="ECO:0000256" key="2">
    <source>
        <dbReference type="ARBA" id="ARBA00010072"/>
    </source>
</evidence>
<keyword evidence="3 8" id="KW-0813">Transport</keyword>
<feature type="transmembrane region" description="Helical" evidence="8">
    <location>
        <begin position="278"/>
        <end position="302"/>
    </location>
</feature>
<evidence type="ECO:0000313" key="10">
    <source>
        <dbReference type="EMBL" id="KUJ85221.1"/>
    </source>
</evidence>
<accession>A0A0X3UDD8</accession>
<name>A0A0X3UDD8_9RHOB</name>
<comment type="caution">
    <text evidence="10">The sequence shown here is derived from an EMBL/GenBank/DDBJ whole genome shotgun (WGS) entry which is preliminary data.</text>
</comment>
<dbReference type="Proteomes" id="UP000053791">
    <property type="component" value="Unassembled WGS sequence"/>
</dbReference>
<dbReference type="PANTHER" id="PTHR30614">
    <property type="entry name" value="MEMBRANE COMPONENT OF AMINO ACID ABC TRANSPORTER"/>
    <property type="match status" value="1"/>
</dbReference>
<feature type="transmembrane region" description="Helical" evidence="8">
    <location>
        <begin position="314"/>
        <end position="334"/>
    </location>
</feature>
<keyword evidence="4" id="KW-1003">Cell membrane</keyword>
<evidence type="ECO:0000256" key="8">
    <source>
        <dbReference type="RuleBase" id="RU363032"/>
    </source>
</evidence>
<dbReference type="InterPro" id="IPR035906">
    <property type="entry name" value="MetI-like_sf"/>
</dbReference>
<dbReference type="InterPro" id="IPR043429">
    <property type="entry name" value="ArtM/GltK/GlnP/TcyL/YhdX-like"/>
</dbReference>
<protein>
    <submittedName>
        <fullName evidence="10">Amino acid ABC transporter permease</fullName>
    </submittedName>
</protein>
<dbReference type="NCBIfam" id="TIGR01726">
    <property type="entry name" value="HEQRo_perm_3TM"/>
    <property type="match status" value="1"/>
</dbReference>
<evidence type="ECO:0000313" key="11">
    <source>
        <dbReference type="Proteomes" id="UP000053791"/>
    </source>
</evidence>
<sequence>MSDIGFVRTEMLPEQDPPASEVGIIGWMRHNLFDGWFNSALTLLSIYFVYKVLAALVPWILSPTWDAGSLAECREVLGALGREGHYAGACWGVINERWIQLIFGFYPAELYWRPIAAFVLLGVALAPVLFSDKVPSKLLIFTILYPFIFPWLLWGGTIWGPISVVLGFVVGWLVYSAVDKAVSNLALVYSAVDKAVSNLVGIIAGAVAALIWWLILSGYFVGAMDSIAAIGIEPVESRKFGGFMLSITIGVVAIACSLPLGIVLALGRQSDLMIVKYLSVGFIEFIRGVPLITLLFVASTLLNIFMPPGTDFDIILRVLIMVTLFASAYMAEVIRGGLAALPRGQYEGADSLGLNYWQSQRLIIMPQALKISIPGIVSTFIGVFKDTTLVSIIGLLDPLGLSNAIRADANWNGIVWELYGFIALLFFVFCFSMSRYSMYLERKLHTGHR</sequence>
<feature type="transmembrane region" description="Helical" evidence="8">
    <location>
        <begin position="36"/>
        <end position="61"/>
    </location>
</feature>
<dbReference type="OrthoDB" id="9771188at2"/>
<dbReference type="CDD" id="cd06261">
    <property type="entry name" value="TM_PBP2"/>
    <property type="match status" value="1"/>
</dbReference>
<organism evidence="10 11">
    <name type="scientific">Ruegeria marisrubri</name>
    <dbReference type="NCBI Taxonomy" id="1685379"/>
    <lineage>
        <taxon>Bacteria</taxon>
        <taxon>Pseudomonadati</taxon>
        <taxon>Pseudomonadota</taxon>
        <taxon>Alphaproteobacteria</taxon>
        <taxon>Rhodobacterales</taxon>
        <taxon>Roseobacteraceae</taxon>
        <taxon>Ruegeria</taxon>
    </lineage>
</organism>
<dbReference type="GO" id="GO:0006865">
    <property type="term" value="P:amino acid transport"/>
    <property type="evidence" value="ECO:0007669"/>
    <property type="project" value="TreeGrafter"/>
</dbReference>
<evidence type="ECO:0000256" key="6">
    <source>
        <dbReference type="ARBA" id="ARBA00022989"/>
    </source>
</evidence>
<dbReference type="AlphaFoldDB" id="A0A0X3UDD8"/>
<reference evidence="10 11" key="1">
    <citation type="submission" date="2015-12" db="EMBL/GenBank/DDBJ databases">
        <authorList>
            <person name="Shamseldin A."/>
            <person name="Moawad H."/>
            <person name="Abd El-Rahim W.M."/>
            <person name="Sadowsky M.J."/>
        </authorList>
    </citation>
    <scope>NUCLEOTIDE SEQUENCE [LARGE SCALE GENOMIC DNA]</scope>
    <source>
        <strain evidence="10 11">ZGT118</strain>
    </source>
</reference>
<dbReference type="InterPro" id="IPR000515">
    <property type="entry name" value="MetI-like"/>
</dbReference>
<dbReference type="GO" id="GO:0043190">
    <property type="term" value="C:ATP-binding cassette (ABC) transporter complex"/>
    <property type="evidence" value="ECO:0007669"/>
    <property type="project" value="InterPro"/>
</dbReference>
<proteinExistence type="inferred from homology"/>
<evidence type="ECO:0000256" key="4">
    <source>
        <dbReference type="ARBA" id="ARBA00022475"/>
    </source>
</evidence>
<keyword evidence="11" id="KW-1185">Reference proteome</keyword>
<feature type="transmembrane region" description="Helical" evidence="8">
    <location>
        <begin position="240"/>
        <end position="266"/>
    </location>
</feature>
<feature type="transmembrane region" description="Helical" evidence="8">
    <location>
        <begin position="199"/>
        <end position="220"/>
    </location>
</feature>
<evidence type="ECO:0000256" key="3">
    <source>
        <dbReference type="ARBA" id="ARBA00022448"/>
    </source>
</evidence>
<dbReference type="STRING" id="1685379.AVO45_17095"/>
<feature type="transmembrane region" description="Helical" evidence="8">
    <location>
        <begin position="138"/>
        <end position="154"/>
    </location>
</feature>
<evidence type="ECO:0000259" key="9">
    <source>
        <dbReference type="PROSITE" id="PS50928"/>
    </source>
</evidence>
<dbReference type="Pfam" id="PF00528">
    <property type="entry name" value="BPD_transp_1"/>
    <property type="match status" value="1"/>
</dbReference>
<dbReference type="EMBL" id="LQBQ01000003">
    <property type="protein sequence ID" value="KUJ85221.1"/>
    <property type="molecule type" value="Genomic_DNA"/>
</dbReference>
<dbReference type="PANTHER" id="PTHR30614:SF41">
    <property type="entry name" value="INNER MEMBRANE AMINO-ACID ABC TRANSPORTER PERMEASE PROTEIN YHDY"/>
    <property type="match status" value="1"/>
</dbReference>
<dbReference type="PROSITE" id="PS50928">
    <property type="entry name" value="ABC_TM1"/>
    <property type="match status" value="1"/>
</dbReference>
<keyword evidence="7 8" id="KW-0472">Membrane</keyword>
<dbReference type="RefSeq" id="WP_068344888.1">
    <property type="nucleotide sequence ID" value="NZ_LQBQ01000003.1"/>
</dbReference>
<dbReference type="GO" id="GO:0022857">
    <property type="term" value="F:transmembrane transporter activity"/>
    <property type="evidence" value="ECO:0007669"/>
    <property type="project" value="InterPro"/>
</dbReference>
<feature type="transmembrane region" description="Helical" evidence="8">
    <location>
        <begin position="371"/>
        <end position="396"/>
    </location>
</feature>
<evidence type="ECO:0000256" key="7">
    <source>
        <dbReference type="ARBA" id="ARBA00023136"/>
    </source>
</evidence>
<keyword evidence="5 8" id="KW-0812">Transmembrane</keyword>
<feature type="transmembrane region" description="Helical" evidence="8">
    <location>
        <begin position="416"/>
        <end position="434"/>
    </location>
</feature>
<dbReference type="InterPro" id="IPR010065">
    <property type="entry name" value="AA_ABC_transptr_permease_3TM"/>
</dbReference>